<accession>A0ABU2H514</accession>
<feature type="transmembrane region" description="Helical" evidence="1">
    <location>
        <begin position="59"/>
        <end position="80"/>
    </location>
</feature>
<feature type="domain" description="YdbS-like PH" evidence="2">
    <location>
        <begin position="80"/>
        <end position="154"/>
    </location>
</feature>
<protein>
    <submittedName>
        <fullName evidence="3">PH domain-containing protein</fullName>
    </submittedName>
</protein>
<sequence length="178" mass="19720">MGIADRYLAEDEELVQLTRQHWTLLVGETCLAAVVLAAAGAGLWYLWPMEEGWTEIAGYVVLGAALLAVFVVWVVPVLVWRSTVYILTSRRLIKRYGILTRHGRSVPLLRINDVSFSKTLLGRVLGYGTLEVQSAGEQGLMTLDKVPDVEQLQSLVYSQIDAEQRRQASPGEPPAQAQ</sequence>
<organism evidence="3 4">
    <name type="scientific">Lipingzhangella rawalii</name>
    <dbReference type="NCBI Taxonomy" id="2055835"/>
    <lineage>
        <taxon>Bacteria</taxon>
        <taxon>Bacillati</taxon>
        <taxon>Actinomycetota</taxon>
        <taxon>Actinomycetes</taxon>
        <taxon>Streptosporangiales</taxon>
        <taxon>Nocardiopsidaceae</taxon>
        <taxon>Lipingzhangella</taxon>
    </lineage>
</organism>
<comment type="caution">
    <text evidence="3">The sequence shown here is derived from an EMBL/GenBank/DDBJ whole genome shotgun (WGS) entry which is preliminary data.</text>
</comment>
<proteinExistence type="predicted"/>
<reference evidence="4" key="1">
    <citation type="submission" date="2023-07" db="EMBL/GenBank/DDBJ databases">
        <title>Novel species in the genus Lipingzhangella isolated from Sambhar Salt Lake.</title>
        <authorList>
            <person name="Jiya N."/>
            <person name="Kajale S."/>
            <person name="Sharma A."/>
        </authorList>
    </citation>
    <scope>NUCLEOTIDE SEQUENCE [LARGE SCALE GENOMIC DNA]</scope>
    <source>
        <strain evidence="4">LS1_29</strain>
    </source>
</reference>
<dbReference type="RefSeq" id="WP_310911910.1">
    <property type="nucleotide sequence ID" value="NZ_JAVLVT010000003.1"/>
</dbReference>
<evidence type="ECO:0000313" key="4">
    <source>
        <dbReference type="Proteomes" id="UP001250214"/>
    </source>
</evidence>
<dbReference type="EMBL" id="JAVLVT010000003">
    <property type="protein sequence ID" value="MDS1270397.1"/>
    <property type="molecule type" value="Genomic_DNA"/>
</dbReference>
<feature type="transmembrane region" description="Helical" evidence="1">
    <location>
        <begin position="21"/>
        <end position="47"/>
    </location>
</feature>
<dbReference type="Pfam" id="PF03703">
    <property type="entry name" value="bPH_2"/>
    <property type="match status" value="1"/>
</dbReference>
<dbReference type="PANTHER" id="PTHR37938:SF1">
    <property type="entry name" value="BLL0215 PROTEIN"/>
    <property type="match status" value="1"/>
</dbReference>
<name>A0ABU2H514_9ACTN</name>
<dbReference type="InterPro" id="IPR005182">
    <property type="entry name" value="YdbS-like_PH"/>
</dbReference>
<keyword evidence="1" id="KW-0812">Transmembrane</keyword>
<evidence type="ECO:0000259" key="2">
    <source>
        <dbReference type="Pfam" id="PF03703"/>
    </source>
</evidence>
<dbReference type="Proteomes" id="UP001250214">
    <property type="component" value="Unassembled WGS sequence"/>
</dbReference>
<keyword evidence="4" id="KW-1185">Reference proteome</keyword>
<evidence type="ECO:0000256" key="1">
    <source>
        <dbReference type="SAM" id="Phobius"/>
    </source>
</evidence>
<dbReference type="PANTHER" id="PTHR37938">
    <property type="entry name" value="BLL0215 PROTEIN"/>
    <property type="match status" value="1"/>
</dbReference>
<evidence type="ECO:0000313" key="3">
    <source>
        <dbReference type="EMBL" id="MDS1270397.1"/>
    </source>
</evidence>
<gene>
    <name evidence="3" type="ORF">RIF23_08830</name>
</gene>
<keyword evidence="1" id="KW-0472">Membrane</keyword>
<keyword evidence="1" id="KW-1133">Transmembrane helix</keyword>